<organism evidence="2 3">
    <name type="scientific">Haemonchus placei</name>
    <name type="common">Barber's pole worm</name>
    <dbReference type="NCBI Taxonomy" id="6290"/>
    <lineage>
        <taxon>Eukaryota</taxon>
        <taxon>Metazoa</taxon>
        <taxon>Ecdysozoa</taxon>
        <taxon>Nematoda</taxon>
        <taxon>Chromadorea</taxon>
        <taxon>Rhabditida</taxon>
        <taxon>Rhabditina</taxon>
        <taxon>Rhabditomorpha</taxon>
        <taxon>Strongyloidea</taxon>
        <taxon>Trichostrongylidae</taxon>
        <taxon>Haemonchus</taxon>
    </lineage>
</organism>
<accession>A0A3P7TCP3</accession>
<sequence>MIRLLLILLGLGDIIVKTCNVLLQAVHISFICLQFFTFFGNLLKISLYSLFLSIKIFLLFIPLSETFDVNIECFITFHEILSILNVFLEYGIHPTVLIRLQGTI</sequence>
<keyword evidence="1" id="KW-1133">Transmembrane helix</keyword>
<feature type="transmembrane region" description="Helical" evidence="1">
    <location>
        <begin position="45"/>
        <end position="63"/>
    </location>
</feature>
<dbReference type="Proteomes" id="UP000268014">
    <property type="component" value="Unassembled WGS sequence"/>
</dbReference>
<keyword evidence="1" id="KW-0812">Transmembrane</keyword>
<proteinExistence type="predicted"/>
<dbReference type="EMBL" id="UZAF01000360">
    <property type="protein sequence ID" value="VDO05573.1"/>
    <property type="molecule type" value="Genomic_DNA"/>
</dbReference>
<reference evidence="2 3" key="1">
    <citation type="submission" date="2018-11" db="EMBL/GenBank/DDBJ databases">
        <authorList>
            <consortium name="Pathogen Informatics"/>
        </authorList>
    </citation>
    <scope>NUCLEOTIDE SEQUENCE [LARGE SCALE GENOMIC DNA]</scope>
    <source>
        <strain evidence="2 3">MHpl1</strain>
    </source>
</reference>
<dbReference type="AlphaFoldDB" id="A0A3P7TCP3"/>
<evidence type="ECO:0000313" key="2">
    <source>
        <dbReference type="EMBL" id="VDO05573.1"/>
    </source>
</evidence>
<protein>
    <submittedName>
        <fullName evidence="2">Uncharacterized protein</fullName>
    </submittedName>
</protein>
<gene>
    <name evidence="2" type="ORF">HPLM_LOCUS504</name>
</gene>
<evidence type="ECO:0000256" key="1">
    <source>
        <dbReference type="SAM" id="Phobius"/>
    </source>
</evidence>
<keyword evidence="3" id="KW-1185">Reference proteome</keyword>
<evidence type="ECO:0000313" key="3">
    <source>
        <dbReference type="Proteomes" id="UP000268014"/>
    </source>
</evidence>
<name>A0A3P7TCP3_HAEPC</name>
<keyword evidence="1" id="KW-0472">Membrane</keyword>